<gene>
    <name evidence="1" type="ORF">E5358_08125</name>
</gene>
<reference evidence="1" key="1">
    <citation type="submission" date="2019-04" db="EMBL/GenBank/DDBJ databases">
        <title>Microbes associate with the intestines of laboratory mice.</title>
        <authorList>
            <person name="Navarre W."/>
            <person name="Wong E."/>
            <person name="Huang K."/>
            <person name="Tropini C."/>
            <person name="Ng K."/>
            <person name="Yu B."/>
        </authorList>
    </citation>
    <scope>NUCLEOTIDE SEQUENCE</scope>
    <source>
        <strain evidence="1">NM73_A23</strain>
    </source>
</reference>
<keyword evidence="2" id="KW-1185">Reference proteome</keyword>
<name>A0AC61QQ47_9BACT</name>
<dbReference type="EMBL" id="SRZC01000012">
    <property type="protein sequence ID" value="TGX82024.1"/>
    <property type="molecule type" value="Genomic_DNA"/>
</dbReference>
<comment type="caution">
    <text evidence="1">The sequence shown here is derived from an EMBL/GenBank/DDBJ whole genome shotgun (WGS) entry which is preliminary data.</text>
</comment>
<evidence type="ECO:0000313" key="2">
    <source>
        <dbReference type="Proteomes" id="UP000308886"/>
    </source>
</evidence>
<protein>
    <submittedName>
        <fullName evidence="1">Uncharacterized protein</fullName>
    </submittedName>
</protein>
<dbReference type="Proteomes" id="UP000308886">
    <property type="component" value="Unassembled WGS sequence"/>
</dbReference>
<proteinExistence type="predicted"/>
<accession>A0AC61QQ47</accession>
<organism evidence="1 2">
    <name type="scientific">Palleniella muris</name>
    <dbReference type="NCBI Taxonomy" id="3038145"/>
    <lineage>
        <taxon>Bacteria</taxon>
        <taxon>Pseudomonadati</taxon>
        <taxon>Bacteroidota</taxon>
        <taxon>Bacteroidia</taxon>
        <taxon>Bacteroidales</taxon>
        <taxon>Prevotellaceae</taxon>
        <taxon>Palleniella</taxon>
    </lineage>
</organism>
<sequence>MKETAYNRIVEIIRARRTWITVLHADRERNMMVQVGRELREVRCRVLTLVALRKHGLYEQGHVWDIPEYNLEKAVRSLKRGSRFKERWNKETISPDDIEEIINRASYGFIRLELSDL</sequence>
<evidence type="ECO:0000313" key="1">
    <source>
        <dbReference type="EMBL" id="TGX82024.1"/>
    </source>
</evidence>